<feature type="region of interest" description="Disordered" evidence="1">
    <location>
        <begin position="55"/>
        <end position="77"/>
    </location>
</feature>
<feature type="region of interest" description="Disordered" evidence="1">
    <location>
        <begin position="188"/>
        <end position="216"/>
    </location>
</feature>
<dbReference type="AlphaFoldDB" id="A0A1Y1IJH7"/>
<evidence type="ECO:0000313" key="2">
    <source>
        <dbReference type="EMBL" id="GAQ91045.1"/>
    </source>
</evidence>
<sequence>MQALPVGTYKGAMLVVWFKSGVVMAGGPGSPPSAKAAVELPPAIAEPRPPMLSCGGARHSGATPLSDVPREDSINEEPGRSSLVTAAASEAVDADQPSRLDLLRSPTCVPNQPVTSVEQSPVGRDLQMDDAPACTLCRTPASDQRFVADQRPVQSEPRPLESPHAQGHMVVREEEAASPLNVARPALEDMETERTDVQPENGATGGELNDSESELEGEAGTCVFGTLATSRRGTGSGLHQCLTMMDGLGPTSPFNWRTSLTTSARLNLLFRGV</sequence>
<proteinExistence type="predicted"/>
<keyword evidence="3" id="KW-1185">Reference proteome</keyword>
<name>A0A1Y1IJH7_KLENI</name>
<gene>
    <name evidence="2" type="ORF">KFL_007180060</name>
</gene>
<evidence type="ECO:0000313" key="3">
    <source>
        <dbReference type="Proteomes" id="UP000054558"/>
    </source>
</evidence>
<feature type="compositionally biased region" description="Basic and acidic residues" evidence="1">
    <location>
        <begin position="68"/>
        <end position="77"/>
    </location>
</feature>
<reference evidence="2 3" key="1">
    <citation type="journal article" date="2014" name="Nat. Commun.">
        <title>Klebsormidium flaccidum genome reveals primary factors for plant terrestrial adaptation.</title>
        <authorList>
            <person name="Hori K."/>
            <person name="Maruyama F."/>
            <person name="Fujisawa T."/>
            <person name="Togashi T."/>
            <person name="Yamamoto N."/>
            <person name="Seo M."/>
            <person name="Sato S."/>
            <person name="Yamada T."/>
            <person name="Mori H."/>
            <person name="Tajima N."/>
            <person name="Moriyama T."/>
            <person name="Ikeuchi M."/>
            <person name="Watanabe M."/>
            <person name="Wada H."/>
            <person name="Kobayashi K."/>
            <person name="Saito M."/>
            <person name="Masuda T."/>
            <person name="Sasaki-Sekimoto Y."/>
            <person name="Mashiguchi K."/>
            <person name="Awai K."/>
            <person name="Shimojima M."/>
            <person name="Masuda S."/>
            <person name="Iwai M."/>
            <person name="Nobusawa T."/>
            <person name="Narise T."/>
            <person name="Kondo S."/>
            <person name="Saito H."/>
            <person name="Sato R."/>
            <person name="Murakawa M."/>
            <person name="Ihara Y."/>
            <person name="Oshima-Yamada Y."/>
            <person name="Ohtaka K."/>
            <person name="Satoh M."/>
            <person name="Sonobe K."/>
            <person name="Ishii M."/>
            <person name="Ohtani R."/>
            <person name="Kanamori-Sato M."/>
            <person name="Honoki R."/>
            <person name="Miyazaki D."/>
            <person name="Mochizuki H."/>
            <person name="Umetsu J."/>
            <person name="Higashi K."/>
            <person name="Shibata D."/>
            <person name="Kamiya Y."/>
            <person name="Sato N."/>
            <person name="Nakamura Y."/>
            <person name="Tabata S."/>
            <person name="Ida S."/>
            <person name="Kurokawa K."/>
            <person name="Ohta H."/>
        </authorList>
    </citation>
    <scope>NUCLEOTIDE SEQUENCE [LARGE SCALE GENOMIC DNA]</scope>
    <source>
        <strain evidence="2 3">NIES-2285</strain>
    </source>
</reference>
<accession>A0A1Y1IJH7</accession>
<dbReference type="Proteomes" id="UP000054558">
    <property type="component" value="Unassembled WGS sequence"/>
</dbReference>
<evidence type="ECO:0000256" key="1">
    <source>
        <dbReference type="SAM" id="MobiDB-lite"/>
    </source>
</evidence>
<dbReference type="EMBL" id="DF237667">
    <property type="protein sequence ID" value="GAQ91045.1"/>
    <property type="molecule type" value="Genomic_DNA"/>
</dbReference>
<protein>
    <submittedName>
        <fullName evidence="2">Uncharacterized protein</fullName>
    </submittedName>
</protein>
<organism evidence="2 3">
    <name type="scientific">Klebsormidium nitens</name>
    <name type="common">Green alga</name>
    <name type="synonym">Ulothrix nitens</name>
    <dbReference type="NCBI Taxonomy" id="105231"/>
    <lineage>
        <taxon>Eukaryota</taxon>
        <taxon>Viridiplantae</taxon>
        <taxon>Streptophyta</taxon>
        <taxon>Klebsormidiophyceae</taxon>
        <taxon>Klebsormidiales</taxon>
        <taxon>Klebsormidiaceae</taxon>
        <taxon>Klebsormidium</taxon>
    </lineage>
</organism>